<dbReference type="InterPro" id="IPR029058">
    <property type="entry name" value="AB_hydrolase_fold"/>
</dbReference>
<dbReference type="GO" id="GO:0004177">
    <property type="term" value="F:aminopeptidase activity"/>
    <property type="evidence" value="ECO:0007669"/>
    <property type="project" value="UniProtKB-KW"/>
</dbReference>
<dbReference type="InterPro" id="IPR000073">
    <property type="entry name" value="AB_hydrolase_1"/>
</dbReference>
<feature type="domain" description="AB hydrolase-1" evidence="3">
    <location>
        <begin position="21"/>
        <end position="260"/>
    </location>
</feature>
<dbReference type="GO" id="GO:0016020">
    <property type="term" value="C:membrane"/>
    <property type="evidence" value="ECO:0007669"/>
    <property type="project" value="TreeGrafter"/>
</dbReference>
<accession>A0A853DIK8</accession>
<comment type="similarity">
    <text evidence="1">Belongs to the peptidase S33 family.</text>
</comment>
<dbReference type="GO" id="GO:0006508">
    <property type="term" value="P:proteolysis"/>
    <property type="evidence" value="ECO:0007669"/>
    <property type="project" value="InterPro"/>
</dbReference>
<dbReference type="InterPro" id="IPR050266">
    <property type="entry name" value="AB_hydrolase_sf"/>
</dbReference>
<dbReference type="EMBL" id="JACCFW010000001">
    <property type="protein sequence ID" value="NYJ74864.1"/>
    <property type="molecule type" value="Genomic_DNA"/>
</dbReference>
<organism evidence="4 5">
    <name type="scientific">Allobranchiibius huperziae</name>
    <dbReference type="NCBI Taxonomy" id="1874116"/>
    <lineage>
        <taxon>Bacteria</taxon>
        <taxon>Bacillati</taxon>
        <taxon>Actinomycetota</taxon>
        <taxon>Actinomycetes</taxon>
        <taxon>Micrococcales</taxon>
        <taxon>Dermacoccaceae</taxon>
        <taxon>Allobranchiibius</taxon>
    </lineage>
</organism>
<evidence type="ECO:0000313" key="5">
    <source>
        <dbReference type="Proteomes" id="UP000571817"/>
    </source>
</evidence>
<gene>
    <name evidence="4" type="ORF">HNR15_001827</name>
</gene>
<protein>
    <submittedName>
        <fullName evidence="4">Proline iminopeptidase</fullName>
        <ecNumber evidence="4">3.4.11.5</ecNumber>
    </submittedName>
</protein>
<dbReference type="AlphaFoldDB" id="A0A853DIK8"/>
<dbReference type="Proteomes" id="UP000571817">
    <property type="component" value="Unassembled WGS sequence"/>
</dbReference>
<keyword evidence="4" id="KW-0645">Protease</keyword>
<keyword evidence="2 4" id="KW-0378">Hydrolase</keyword>
<dbReference type="EC" id="3.4.11.5" evidence="4"/>
<comment type="caution">
    <text evidence="4">The sequence shown here is derived from an EMBL/GenBank/DDBJ whole genome shotgun (WGS) entry which is preliminary data.</text>
</comment>
<dbReference type="PANTHER" id="PTHR43798:SF33">
    <property type="entry name" value="HYDROLASE, PUTATIVE (AFU_ORTHOLOGUE AFUA_2G14860)-RELATED"/>
    <property type="match status" value="1"/>
</dbReference>
<proteinExistence type="inferred from homology"/>
<keyword evidence="4" id="KW-0031">Aminopeptidase</keyword>
<dbReference type="Pfam" id="PF00561">
    <property type="entry name" value="Abhydrolase_1"/>
    <property type="match status" value="1"/>
</dbReference>
<evidence type="ECO:0000256" key="2">
    <source>
        <dbReference type="ARBA" id="ARBA00022801"/>
    </source>
</evidence>
<evidence type="ECO:0000259" key="3">
    <source>
        <dbReference type="Pfam" id="PF00561"/>
    </source>
</evidence>
<keyword evidence="5" id="KW-1185">Reference proteome</keyword>
<dbReference type="PRINTS" id="PR00111">
    <property type="entry name" value="ABHYDROLASE"/>
</dbReference>
<dbReference type="InterPro" id="IPR002410">
    <property type="entry name" value="Peptidase_S33"/>
</dbReference>
<dbReference type="PANTHER" id="PTHR43798">
    <property type="entry name" value="MONOACYLGLYCEROL LIPASE"/>
    <property type="match status" value="1"/>
</dbReference>
<sequence length="289" mass="32201">MDLLINGCRLNVEDLGPRDAPLVIAHHGGGGIGSLAEPRDTFGPLADEYRVIVFDARGCGVSEAVAPYSHAQWAADVDALRRWAGVERVTVAGGSYGGFIALEYALAYPEHVEAVMLRDTSADGSNLKLAFENARNQDRIEIDWDNFNRYWSGRIRDDADLKQCWSEMIGLYDHEYDPARSAEAVENGHYRHEAHNWCFQHNWGSYDLKDRLPTIEVPVLVTVGRHDWVTPVSSSETIAALVPHSELVVFEESGHSPQTEERARFQGVIRDFMHRHVPARPVPSVSSAG</sequence>
<name>A0A853DIK8_9MICO</name>
<evidence type="ECO:0000256" key="1">
    <source>
        <dbReference type="ARBA" id="ARBA00010088"/>
    </source>
</evidence>
<reference evidence="4 5" key="1">
    <citation type="submission" date="2020-07" db="EMBL/GenBank/DDBJ databases">
        <title>Sequencing the genomes of 1000 actinobacteria strains.</title>
        <authorList>
            <person name="Klenk H.-P."/>
        </authorList>
    </citation>
    <scope>NUCLEOTIDE SEQUENCE [LARGE SCALE GENOMIC DNA]</scope>
    <source>
        <strain evidence="4 5">DSM 29531</strain>
    </source>
</reference>
<evidence type="ECO:0000313" key="4">
    <source>
        <dbReference type="EMBL" id="NYJ74864.1"/>
    </source>
</evidence>
<dbReference type="SUPFAM" id="SSF53474">
    <property type="entry name" value="alpha/beta-Hydrolases"/>
    <property type="match status" value="1"/>
</dbReference>
<dbReference type="Gene3D" id="3.40.50.1820">
    <property type="entry name" value="alpha/beta hydrolase"/>
    <property type="match status" value="1"/>
</dbReference>
<dbReference type="RefSeq" id="WP_179481088.1">
    <property type="nucleotide sequence ID" value="NZ_JACCFW010000001.1"/>
</dbReference>
<dbReference type="PRINTS" id="PR00793">
    <property type="entry name" value="PROAMNOPTASE"/>
</dbReference>